<organism evidence="2">
    <name type="scientific">Rhizophora mucronata</name>
    <name type="common">Asiatic mangrove</name>
    <dbReference type="NCBI Taxonomy" id="61149"/>
    <lineage>
        <taxon>Eukaryota</taxon>
        <taxon>Viridiplantae</taxon>
        <taxon>Streptophyta</taxon>
        <taxon>Embryophyta</taxon>
        <taxon>Tracheophyta</taxon>
        <taxon>Spermatophyta</taxon>
        <taxon>Magnoliopsida</taxon>
        <taxon>eudicotyledons</taxon>
        <taxon>Gunneridae</taxon>
        <taxon>Pentapetalae</taxon>
        <taxon>rosids</taxon>
        <taxon>fabids</taxon>
        <taxon>Malpighiales</taxon>
        <taxon>Rhizophoraceae</taxon>
        <taxon>Rhizophora</taxon>
    </lineage>
</organism>
<dbReference type="AlphaFoldDB" id="A0A2P2PTT3"/>
<name>A0A2P2PTT3_RHIMU</name>
<feature type="region of interest" description="Disordered" evidence="1">
    <location>
        <begin position="1"/>
        <end position="25"/>
    </location>
</feature>
<accession>A0A2P2PTT3</accession>
<protein>
    <submittedName>
        <fullName evidence="2">Uncharacterized protein</fullName>
    </submittedName>
</protein>
<sequence>MIQASFRHCPLSKNQMRGTHGTEKR</sequence>
<dbReference type="EMBL" id="GGEC01077680">
    <property type="protein sequence ID" value="MBX58164.1"/>
    <property type="molecule type" value="Transcribed_RNA"/>
</dbReference>
<evidence type="ECO:0000313" key="2">
    <source>
        <dbReference type="EMBL" id="MBX58164.1"/>
    </source>
</evidence>
<reference evidence="2" key="1">
    <citation type="submission" date="2018-02" db="EMBL/GenBank/DDBJ databases">
        <title>Rhizophora mucronata_Transcriptome.</title>
        <authorList>
            <person name="Meera S.P."/>
            <person name="Sreeshan A."/>
            <person name="Augustine A."/>
        </authorList>
    </citation>
    <scope>NUCLEOTIDE SEQUENCE</scope>
    <source>
        <tissue evidence="2">Leaf</tissue>
    </source>
</reference>
<evidence type="ECO:0000256" key="1">
    <source>
        <dbReference type="SAM" id="MobiDB-lite"/>
    </source>
</evidence>
<proteinExistence type="predicted"/>